<feature type="transmembrane region" description="Helical" evidence="1">
    <location>
        <begin position="85"/>
        <end position="104"/>
    </location>
</feature>
<gene>
    <name evidence="2" type="ORF">BDZ85DRAFT_96613</name>
</gene>
<reference evidence="3" key="1">
    <citation type="journal article" date="2020" name="Stud. Mycol.">
        <title>101 Dothideomycetes genomes: A test case for predicting lifestyles and emergence of pathogens.</title>
        <authorList>
            <person name="Haridas S."/>
            <person name="Albert R."/>
            <person name="Binder M."/>
            <person name="Bloem J."/>
            <person name="LaButti K."/>
            <person name="Salamov A."/>
            <person name="Andreopoulos B."/>
            <person name="Baker S."/>
            <person name="Barry K."/>
            <person name="Bills G."/>
            <person name="Bluhm B."/>
            <person name="Cannon C."/>
            <person name="Castanera R."/>
            <person name="Culley D."/>
            <person name="Daum C."/>
            <person name="Ezra D."/>
            <person name="Gonzalez J."/>
            <person name="Henrissat B."/>
            <person name="Kuo A."/>
            <person name="Liang C."/>
            <person name="Lipzen A."/>
            <person name="Lutzoni F."/>
            <person name="Magnuson J."/>
            <person name="Mondo S."/>
            <person name="Nolan M."/>
            <person name="Ohm R."/>
            <person name="Pangilinan J."/>
            <person name="Park H.-J."/>
            <person name="Ramirez L."/>
            <person name="Alfaro M."/>
            <person name="Sun H."/>
            <person name="Tritt A."/>
            <person name="Yoshinaga Y."/>
            <person name="Zwiers L.-H."/>
            <person name="Turgeon B."/>
            <person name="Goodwin S."/>
            <person name="Spatafora J."/>
            <person name="Crous P."/>
            <person name="Grigoriev I."/>
        </authorList>
    </citation>
    <scope>NUCLEOTIDE SEQUENCE [LARGE SCALE GENOMIC DNA]</scope>
    <source>
        <strain evidence="3">CECT 20119</strain>
    </source>
</reference>
<name>A0A6A6GEK3_9PEZI</name>
<protein>
    <submittedName>
        <fullName evidence="2">Uncharacterized protein</fullName>
    </submittedName>
</protein>
<keyword evidence="1" id="KW-0472">Membrane</keyword>
<dbReference type="EMBL" id="ML992505">
    <property type="protein sequence ID" value="KAF2224049.1"/>
    <property type="molecule type" value="Genomic_DNA"/>
</dbReference>
<evidence type="ECO:0000256" key="1">
    <source>
        <dbReference type="SAM" id="Phobius"/>
    </source>
</evidence>
<sequence>MRASIALTWSWNDTEGERQLSLPTQRQDQSDRVQTQNIDLDPYPHLSFIKHPLLFYRLYFVVATIPIFAIAIFCQERYFEGLWVPALYGSAVSTLVAVFDLASFKSSNFVKPRIQLGDDGVDARPLWAPKLRFFVADVLLMLYHLLFAIFYGFNPTNEYTWAPGTEYVIRIVGALMLIAW</sequence>
<evidence type="ECO:0000313" key="2">
    <source>
        <dbReference type="EMBL" id="KAF2224049.1"/>
    </source>
</evidence>
<keyword evidence="1" id="KW-0812">Transmembrane</keyword>
<keyword evidence="3" id="KW-1185">Reference proteome</keyword>
<feature type="transmembrane region" description="Helical" evidence="1">
    <location>
        <begin position="54"/>
        <end position="73"/>
    </location>
</feature>
<dbReference type="Proteomes" id="UP000799538">
    <property type="component" value="Unassembled WGS sequence"/>
</dbReference>
<dbReference type="OrthoDB" id="10351790at2759"/>
<evidence type="ECO:0000313" key="3">
    <source>
        <dbReference type="Proteomes" id="UP000799538"/>
    </source>
</evidence>
<dbReference type="AlphaFoldDB" id="A0A6A6GEK3"/>
<feature type="transmembrane region" description="Helical" evidence="1">
    <location>
        <begin position="133"/>
        <end position="153"/>
    </location>
</feature>
<keyword evidence="1" id="KW-1133">Transmembrane helix</keyword>
<proteinExistence type="predicted"/>
<organism evidence="2 3">
    <name type="scientific">Elsinoe ampelina</name>
    <dbReference type="NCBI Taxonomy" id="302913"/>
    <lineage>
        <taxon>Eukaryota</taxon>
        <taxon>Fungi</taxon>
        <taxon>Dikarya</taxon>
        <taxon>Ascomycota</taxon>
        <taxon>Pezizomycotina</taxon>
        <taxon>Dothideomycetes</taxon>
        <taxon>Dothideomycetidae</taxon>
        <taxon>Myriangiales</taxon>
        <taxon>Elsinoaceae</taxon>
        <taxon>Elsinoe</taxon>
    </lineage>
</organism>
<accession>A0A6A6GEK3</accession>